<dbReference type="NCBIfam" id="TIGR01297">
    <property type="entry name" value="CDF"/>
    <property type="match status" value="2"/>
</dbReference>
<dbReference type="EMBL" id="LAQI01000065">
    <property type="protein sequence ID" value="KKY23615.1"/>
    <property type="molecule type" value="Genomic_DNA"/>
</dbReference>
<feature type="domain" description="Cation efflux protein transmembrane" evidence="10">
    <location>
        <begin position="13"/>
        <end position="148"/>
    </location>
</feature>
<feature type="transmembrane region" description="Helical" evidence="9">
    <location>
        <begin position="112"/>
        <end position="132"/>
    </location>
</feature>
<feature type="region of interest" description="Disordered" evidence="8">
    <location>
        <begin position="180"/>
        <end position="242"/>
    </location>
</feature>
<dbReference type="GO" id="GO:0005385">
    <property type="term" value="F:zinc ion transmembrane transporter activity"/>
    <property type="evidence" value="ECO:0007669"/>
    <property type="project" value="TreeGrafter"/>
</dbReference>
<organism evidence="13 14">
    <name type="scientific">Diplodia seriata</name>
    <dbReference type="NCBI Taxonomy" id="420778"/>
    <lineage>
        <taxon>Eukaryota</taxon>
        <taxon>Fungi</taxon>
        <taxon>Dikarya</taxon>
        <taxon>Ascomycota</taxon>
        <taxon>Pezizomycotina</taxon>
        <taxon>Dothideomycetes</taxon>
        <taxon>Dothideomycetes incertae sedis</taxon>
        <taxon>Botryosphaeriales</taxon>
        <taxon>Botryosphaeriaceae</taxon>
        <taxon>Diplodia</taxon>
    </lineage>
</organism>
<dbReference type="FunFam" id="1.20.1510.10:FF:000026">
    <property type="entry name" value="Zinc/cadmium resistance protein-like protein"/>
    <property type="match status" value="1"/>
</dbReference>
<feature type="compositionally biased region" description="Polar residues" evidence="8">
    <location>
        <begin position="494"/>
        <end position="526"/>
    </location>
</feature>
<evidence type="ECO:0000313" key="13">
    <source>
        <dbReference type="EMBL" id="KKY23615.1"/>
    </source>
</evidence>
<keyword evidence="3" id="KW-0813">Transport</keyword>
<keyword evidence="15" id="KW-1185">Reference proteome</keyword>
<comment type="similarity">
    <text evidence="2">Belongs to the cation diffusion facilitator (CDF) transporter (TC 2.A.4) family. SLC30A subfamily.</text>
</comment>
<evidence type="ECO:0000259" key="10">
    <source>
        <dbReference type="Pfam" id="PF01545"/>
    </source>
</evidence>
<dbReference type="InterPro" id="IPR027469">
    <property type="entry name" value="Cation_efflux_TMD_sf"/>
</dbReference>
<dbReference type="AlphaFoldDB" id="A0A0G2H4C8"/>
<dbReference type="GeneID" id="92012393"/>
<reference evidence="13 14" key="1">
    <citation type="submission" date="2015-03" db="EMBL/GenBank/DDBJ databases">
        <authorList>
            <person name="Morales-Cruz A."/>
            <person name="Amrine K.C."/>
            <person name="Cantu D."/>
        </authorList>
    </citation>
    <scope>NUCLEOTIDE SEQUENCE [LARGE SCALE GENOMIC DNA]</scope>
    <source>
        <strain evidence="13">DS831</strain>
    </source>
</reference>
<name>A0A0G2H4C8_9PEZI</name>
<dbReference type="InterPro" id="IPR058533">
    <property type="entry name" value="Cation_efflux_TM"/>
</dbReference>
<reference evidence="13 14" key="2">
    <citation type="submission" date="2015-05" db="EMBL/GenBank/DDBJ databases">
        <title>Distinctive expansion of gene families associated with plant cell wall degradation and secondary metabolism in the genomes of grapevine trunk pathogens.</title>
        <authorList>
            <person name="Lawrence D.P."/>
            <person name="Travadon R."/>
            <person name="Rolshausen P.E."/>
            <person name="Baumgartner K."/>
        </authorList>
    </citation>
    <scope>NUCLEOTIDE SEQUENCE [LARGE SCALE GENOMIC DNA]</scope>
    <source>
        <strain evidence="13">DS831</strain>
    </source>
</reference>
<feature type="transmembrane region" description="Helical" evidence="9">
    <location>
        <begin position="12"/>
        <end position="30"/>
    </location>
</feature>
<comment type="caution">
    <text evidence="13">The sequence shown here is derived from an EMBL/GenBank/DDBJ whole genome shotgun (WGS) entry which is preliminary data.</text>
</comment>
<evidence type="ECO:0000256" key="8">
    <source>
        <dbReference type="SAM" id="MobiDB-lite"/>
    </source>
</evidence>
<evidence type="ECO:0000256" key="4">
    <source>
        <dbReference type="ARBA" id="ARBA00022692"/>
    </source>
</evidence>
<dbReference type="Pfam" id="PF16916">
    <property type="entry name" value="ZT_dimer"/>
    <property type="match status" value="1"/>
</dbReference>
<evidence type="ECO:0000256" key="1">
    <source>
        <dbReference type="ARBA" id="ARBA00004141"/>
    </source>
</evidence>
<accession>A0A0G2H4C8</accession>
<dbReference type="SUPFAM" id="SSF161111">
    <property type="entry name" value="Cation efflux protein transmembrane domain-like"/>
    <property type="match status" value="1"/>
</dbReference>
<evidence type="ECO:0000256" key="5">
    <source>
        <dbReference type="ARBA" id="ARBA00022833"/>
    </source>
</evidence>
<evidence type="ECO:0000256" key="7">
    <source>
        <dbReference type="ARBA" id="ARBA00023136"/>
    </source>
</evidence>
<dbReference type="EMBL" id="JAJVCZ030000008">
    <property type="protein sequence ID" value="KAL0257494.1"/>
    <property type="molecule type" value="Genomic_DNA"/>
</dbReference>
<dbReference type="InterPro" id="IPR027470">
    <property type="entry name" value="Cation_efflux_CTD"/>
</dbReference>
<dbReference type="InterPro" id="IPR036837">
    <property type="entry name" value="Cation_efflux_CTD_sf"/>
</dbReference>
<dbReference type="Proteomes" id="UP000034182">
    <property type="component" value="Unassembled WGS sequence"/>
</dbReference>
<dbReference type="GO" id="GO:0016020">
    <property type="term" value="C:membrane"/>
    <property type="evidence" value="ECO:0007669"/>
    <property type="project" value="UniProtKB-SubCell"/>
</dbReference>
<dbReference type="Gene3D" id="1.20.1510.10">
    <property type="entry name" value="Cation efflux protein transmembrane domain"/>
    <property type="match status" value="2"/>
</dbReference>
<dbReference type="PANTHER" id="PTHR45820:SF4">
    <property type="entry name" value="ZINC TRANSPORTER 63C, ISOFORM F"/>
    <property type="match status" value="1"/>
</dbReference>
<feature type="domain" description="Cation efflux protein transmembrane" evidence="10">
    <location>
        <begin position="318"/>
        <end position="400"/>
    </location>
</feature>
<evidence type="ECO:0000256" key="9">
    <source>
        <dbReference type="SAM" id="Phobius"/>
    </source>
</evidence>
<dbReference type="InterPro" id="IPR002524">
    <property type="entry name" value="Cation_efflux"/>
</dbReference>
<feature type="compositionally biased region" description="Basic residues" evidence="8">
    <location>
        <begin position="296"/>
        <end position="306"/>
    </location>
</feature>
<dbReference type="RefSeq" id="XP_066630523.1">
    <property type="nucleotide sequence ID" value="XM_066779719.1"/>
</dbReference>
<keyword evidence="5" id="KW-0862">Zinc</keyword>
<evidence type="ECO:0000313" key="12">
    <source>
        <dbReference type="EMBL" id="KAL0257494.1"/>
    </source>
</evidence>
<feature type="region of interest" description="Disordered" evidence="8">
    <location>
        <begin position="541"/>
        <end position="572"/>
    </location>
</feature>
<evidence type="ECO:0000256" key="2">
    <source>
        <dbReference type="ARBA" id="ARBA00008873"/>
    </source>
</evidence>
<evidence type="ECO:0000313" key="15">
    <source>
        <dbReference type="Proteomes" id="UP001430584"/>
    </source>
</evidence>
<feature type="region of interest" description="Disordered" evidence="8">
    <location>
        <begin position="258"/>
        <end position="330"/>
    </location>
</feature>
<feature type="transmembrane region" description="Helical" evidence="9">
    <location>
        <begin position="375"/>
        <end position="392"/>
    </location>
</feature>
<keyword evidence="7 9" id="KW-0472">Membrane</keyword>
<feature type="compositionally biased region" description="Polar residues" evidence="8">
    <location>
        <begin position="187"/>
        <end position="214"/>
    </location>
</feature>
<feature type="compositionally biased region" description="Basic residues" evidence="8">
    <location>
        <begin position="221"/>
        <end position="230"/>
    </location>
</feature>
<dbReference type="SUPFAM" id="SSF160240">
    <property type="entry name" value="Cation efflux protein cytoplasmic domain-like"/>
    <property type="match status" value="1"/>
</dbReference>
<evidence type="ECO:0000259" key="11">
    <source>
        <dbReference type="Pfam" id="PF16916"/>
    </source>
</evidence>
<reference evidence="12 15" key="3">
    <citation type="submission" date="2024-02" db="EMBL/GenBank/DDBJ databases">
        <title>De novo assembly and annotation of 12 fungi associated with fruit tree decline syndrome in Ontario, Canada.</title>
        <authorList>
            <person name="Sulman M."/>
            <person name="Ellouze W."/>
            <person name="Ilyukhin E."/>
        </authorList>
    </citation>
    <scope>NUCLEOTIDE SEQUENCE [LARGE SCALE GENOMIC DNA]</scope>
    <source>
        <strain evidence="12 15">FDS-637</strain>
    </source>
</reference>
<feature type="compositionally biased region" description="Basic and acidic residues" evidence="8">
    <location>
        <begin position="552"/>
        <end position="572"/>
    </location>
</feature>
<comment type="subcellular location">
    <subcellularLocation>
        <location evidence="1">Membrane</location>
        <topology evidence="1">Multi-pass membrane protein</topology>
    </subcellularLocation>
</comment>
<feature type="transmembrane region" description="Helical" evidence="9">
    <location>
        <begin position="80"/>
        <end position="100"/>
    </location>
</feature>
<keyword evidence="4 9" id="KW-0812">Transmembrane</keyword>
<dbReference type="FunFam" id="1.20.1510.10:FF:000021">
    <property type="entry name" value="Solute carrier family 30 (Zinc transporter), member 1"/>
    <property type="match status" value="1"/>
</dbReference>
<evidence type="ECO:0000313" key="14">
    <source>
        <dbReference type="Proteomes" id="UP000034182"/>
    </source>
</evidence>
<feature type="compositionally biased region" description="Acidic residues" evidence="8">
    <location>
        <begin position="260"/>
        <end position="270"/>
    </location>
</feature>
<dbReference type="Proteomes" id="UP001430584">
    <property type="component" value="Unassembled WGS sequence"/>
</dbReference>
<feature type="region of interest" description="Disordered" evidence="8">
    <location>
        <begin position="494"/>
        <end position="529"/>
    </location>
</feature>
<keyword evidence="6 9" id="KW-1133">Transmembrane helix</keyword>
<feature type="transmembrane region" description="Helical" evidence="9">
    <location>
        <begin position="340"/>
        <end position="363"/>
    </location>
</feature>
<gene>
    <name evidence="12" type="primary">ZRC1</name>
    <name evidence="12" type="ORF">SLS55_008308</name>
    <name evidence="13" type="ORF">UCDDS831_g02836</name>
</gene>
<evidence type="ECO:0000256" key="6">
    <source>
        <dbReference type="ARBA" id="ARBA00022989"/>
    </source>
</evidence>
<dbReference type="PANTHER" id="PTHR45820">
    <property type="entry name" value="FI23527P1"/>
    <property type="match status" value="1"/>
</dbReference>
<proteinExistence type="inferred from homology"/>
<dbReference type="Pfam" id="PF01545">
    <property type="entry name" value="Cation_efflux"/>
    <property type="match status" value="2"/>
</dbReference>
<feature type="transmembrane region" description="Helical" evidence="9">
    <location>
        <begin position="42"/>
        <end position="59"/>
    </location>
</feature>
<sequence>MGLSKTTRISILLGIDSAFFFLELIVGYSVHSLALVADSFHMLNDVLSLCVGLWAVRAANATNHSRLFTYGFQRAETLGALINGVFLVALCLSIFLEAIQRFVEPQEVGNPRLVLIVGCFGLASNILGLFLFHDHGHSHGGHGHSHGNDELGAAEEGHSHADHAVDAIADERGNIVDVLPESRFGNWPSSQGMKRSSKNSSDLGDNSSEATARPSSSTSRQVRRHSRSRSRGGYGGFGDLPVHPASFRNEIINAARLDSVESEDSSDSDGNENGTAEGTAPTENSPLLQKSNGKSSTRRKPSHSHGHSHDLHGGHKHNQPQDAGHGGGHGHGHDLNMRGVFLHVMGDALGNIGVIASALIIWLTDYSWRFYSDPLISLIITVIILLSAIPLCKAASRILLQAAPTSINVEDIESDILDLPGIISCHHLHVWQLSDTKLVASLHVQVDYDFKGQGSARYMELARAIRRCLHAYGIHSSTIQPEFCLNEGHNHTASGSDNSSCDGDPNSRNSTLNKKLSKQASKTGSLRSEPETCLLACGEACGDSTQCCPPKSTEETRDPSPHNHGDGSGHSH</sequence>
<feature type="compositionally biased region" description="Polar residues" evidence="8">
    <location>
        <begin position="271"/>
        <end position="295"/>
    </location>
</feature>
<protein>
    <submittedName>
        <fullName evidence="13">Putative zinc cadmium resistance protein</fullName>
    </submittedName>
    <submittedName>
        <fullName evidence="12">Zinc resistance conferring protein</fullName>
    </submittedName>
</protein>
<feature type="domain" description="Cation efflux protein cytoplasmic" evidence="11">
    <location>
        <begin position="405"/>
        <end position="482"/>
    </location>
</feature>
<evidence type="ECO:0000256" key="3">
    <source>
        <dbReference type="ARBA" id="ARBA00022448"/>
    </source>
</evidence>
<dbReference type="GO" id="GO:0006882">
    <property type="term" value="P:intracellular zinc ion homeostasis"/>
    <property type="evidence" value="ECO:0007669"/>
    <property type="project" value="TreeGrafter"/>
</dbReference>